<dbReference type="Gene3D" id="1.20.1020.10">
    <property type="entry name" value="TAZ domain"/>
    <property type="match status" value="2"/>
</dbReference>
<name>A0A8S1D3Q0_9INSE</name>
<dbReference type="GO" id="GO:0000123">
    <property type="term" value="C:histone acetyltransferase complex"/>
    <property type="evidence" value="ECO:0007669"/>
    <property type="project" value="TreeGrafter"/>
</dbReference>
<comment type="catalytic activity">
    <reaction evidence="11">
        <text>L-lysyl-[protein] + acetyl-CoA = N(6)-acetyl-L-lysyl-[protein] + CoA + H(+)</text>
        <dbReference type="Rhea" id="RHEA:45948"/>
        <dbReference type="Rhea" id="RHEA-COMP:9752"/>
        <dbReference type="Rhea" id="RHEA-COMP:10731"/>
        <dbReference type="ChEBI" id="CHEBI:15378"/>
        <dbReference type="ChEBI" id="CHEBI:29969"/>
        <dbReference type="ChEBI" id="CHEBI:57287"/>
        <dbReference type="ChEBI" id="CHEBI:57288"/>
        <dbReference type="ChEBI" id="CHEBI:61930"/>
        <dbReference type="EC" id="2.3.1.48"/>
    </reaction>
</comment>
<gene>
    <name evidence="14" type="ORF">CLODIP_2_CD04827</name>
</gene>
<feature type="zinc finger region" description="TAZ-type" evidence="12">
    <location>
        <begin position="19"/>
        <end position="98"/>
    </location>
</feature>
<evidence type="ECO:0000256" key="10">
    <source>
        <dbReference type="ARBA" id="ARBA00023242"/>
    </source>
</evidence>
<dbReference type="GO" id="GO:0008270">
    <property type="term" value="F:zinc ion binding"/>
    <property type="evidence" value="ECO:0007669"/>
    <property type="project" value="UniProtKB-KW"/>
</dbReference>
<dbReference type="InterPro" id="IPR035898">
    <property type="entry name" value="TAZ_dom_sf"/>
</dbReference>
<feature type="zinc finger region" description="TAZ-type" evidence="12">
    <location>
        <begin position="240"/>
        <end position="325"/>
    </location>
</feature>
<sequence>MSAPKIPRLEESQSPNYSNEEVTMQIRQQLFSLLHAQNCHQQECPYSACWKVKSLVNHMIMCAEGKSCQTSLCTSSKHILKHWHECTQRDYCPVCSHLRKDNSEAEAQKPNAPTSVLKEVDSSLALRAAAVRQDNSRAIISTNVITIPHPKQPMTDESLNSLYDCQFWEFHQEAKDYAAVELHRFWHHCFEVNHTITRRIYSQSTIEERIAIRNSCNEFCMIQILSKKGLLDLILGPESDGITIYRVNQQLAFTLIGYLSYCQRAETVQQMCTHPACNIMKINFGHMEICEKGKSCEKPFCPATRRLIYHWRQCKNALCPVCPLVSPDEQISYISIDDFLKKKYQHF</sequence>
<keyword evidence="10" id="KW-0539">Nucleus</keyword>
<evidence type="ECO:0000256" key="5">
    <source>
        <dbReference type="ARBA" id="ARBA00022771"/>
    </source>
</evidence>
<keyword evidence="8" id="KW-0805">Transcription regulation</keyword>
<keyword evidence="5 12" id="KW-0863">Zinc-finger</keyword>
<dbReference type="GO" id="GO:0045944">
    <property type="term" value="P:positive regulation of transcription by RNA polymerase II"/>
    <property type="evidence" value="ECO:0007669"/>
    <property type="project" value="TreeGrafter"/>
</dbReference>
<dbReference type="SUPFAM" id="SSF57933">
    <property type="entry name" value="TAZ domain"/>
    <property type="match status" value="2"/>
</dbReference>
<dbReference type="Pfam" id="PF02135">
    <property type="entry name" value="zf-TAZ"/>
    <property type="match status" value="2"/>
</dbReference>
<dbReference type="InterPro" id="IPR000197">
    <property type="entry name" value="Znf_TAZ"/>
</dbReference>
<dbReference type="SMART" id="SM00551">
    <property type="entry name" value="ZnF_TAZ"/>
    <property type="match status" value="2"/>
</dbReference>
<evidence type="ECO:0000256" key="11">
    <source>
        <dbReference type="ARBA" id="ARBA00048017"/>
    </source>
</evidence>
<dbReference type="PANTHER" id="PTHR13808:SF1">
    <property type="entry name" value="HISTONE ACETYLTRANSFERASE"/>
    <property type="match status" value="1"/>
</dbReference>
<evidence type="ECO:0000313" key="14">
    <source>
        <dbReference type="EMBL" id="CAB3374771.1"/>
    </source>
</evidence>
<evidence type="ECO:0000256" key="3">
    <source>
        <dbReference type="ARBA" id="ARBA00022679"/>
    </source>
</evidence>
<proteinExistence type="predicted"/>
<dbReference type="AlphaFoldDB" id="A0A8S1D3Q0"/>
<comment type="caution">
    <text evidence="14">The sequence shown here is derived from an EMBL/GenBank/DDBJ whole genome shotgun (WGS) entry which is preliminary data.</text>
</comment>
<dbReference type="InterPro" id="IPR013178">
    <property type="entry name" value="Histone_AcTrfase_Rtt109/CBP"/>
</dbReference>
<dbReference type="GO" id="GO:0003713">
    <property type="term" value="F:transcription coactivator activity"/>
    <property type="evidence" value="ECO:0007669"/>
    <property type="project" value="TreeGrafter"/>
</dbReference>
<dbReference type="GO" id="GO:0005667">
    <property type="term" value="C:transcription regulator complex"/>
    <property type="evidence" value="ECO:0007669"/>
    <property type="project" value="TreeGrafter"/>
</dbReference>
<evidence type="ECO:0000256" key="1">
    <source>
        <dbReference type="ARBA" id="ARBA00004123"/>
    </source>
</evidence>
<evidence type="ECO:0000256" key="6">
    <source>
        <dbReference type="ARBA" id="ARBA00022833"/>
    </source>
</evidence>
<dbReference type="PROSITE" id="PS50134">
    <property type="entry name" value="ZF_TAZ"/>
    <property type="match status" value="2"/>
</dbReference>
<dbReference type="EC" id="2.3.1.48" evidence="2"/>
<protein>
    <recommendedName>
        <fullName evidence="2">histone acetyltransferase</fullName>
        <ecNumber evidence="2">2.3.1.48</ecNumber>
    </recommendedName>
</protein>
<reference evidence="14 15" key="1">
    <citation type="submission" date="2020-04" db="EMBL/GenBank/DDBJ databases">
        <authorList>
            <person name="Alioto T."/>
            <person name="Alioto T."/>
            <person name="Gomez Garrido J."/>
        </authorList>
    </citation>
    <scope>NUCLEOTIDE SEQUENCE [LARGE SCALE GENOMIC DNA]</scope>
</reference>
<dbReference type="GO" id="GO:0005634">
    <property type="term" value="C:nucleus"/>
    <property type="evidence" value="ECO:0007669"/>
    <property type="project" value="UniProtKB-SubCell"/>
</dbReference>
<dbReference type="PANTHER" id="PTHR13808">
    <property type="entry name" value="CBP/P300-RELATED"/>
    <property type="match status" value="1"/>
</dbReference>
<feature type="domain" description="TAZ-type" evidence="13">
    <location>
        <begin position="19"/>
        <end position="98"/>
    </location>
</feature>
<dbReference type="Proteomes" id="UP000494165">
    <property type="component" value="Unassembled WGS sequence"/>
</dbReference>
<keyword evidence="7" id="KW-0156">Chromatin regulator</keyword>
<keyword evidence="15" id="KW-1185">Reference proteome</keyword>
<evidence type="ECO:0000259" key="13">
    <source>
        <dbReference type="PROSITE" id="PS50134"/>
    </source>
</evidence>
<feature type="domain" description="TAZ-type" evidence="13">
    <location>
        <begin position="240"/>
        <end position="325"/>
    </location>
</feature>
<comment type="subcellular location">
    <subcellularLocation>
        <location evidence="1">Nucleus</location>
    </subcellularLocation>
</comment>
<evidence type="ECO:0000313" key="15">
    <source>
        <dbReference type="Proteomes" id="UP000494165"/>
    </source>
</evidence>
<dbReference type="GO" id="GO:0004402">
    <property type="term" value="F:histone acetyltransferase activity"/>
    <property type="evidence" value="ECO:0007669"/>
    <property type="project" value="InterPro"/>
</dbReference>
<accession>A0A8S1D3Q0</accession>
<keyword evidence="9" id="KW-0804">Transcription</keyword>
<keyword evidence="3" id="KW-0808">Transferase</keyword>
<evidence type="ECO:0000256" key="12">
    <source>
        <dbReference type="PROSITE-ProRule" id="PRU00203"/>
    </source>
</evidence>
<evidence type="ECO:0000256" key="4">
    <source>
        <dbReference type="ARBA" id="ARBA00022723"/>
    </source>
</evidence>
<dbReference type="EMBL" id="CADEPI010000103">
    <property type="protein sequence ID" value="CAB3374771.1"/>
    <property type="molecule type" value="Genomic_DNA"/>
</dbReference>
<evidence type="ECO:0000256" key="2">
    <source>
        <dbReference type="ARBA" id="ARBA00013184"/>
    </source>
</evidence>
<evidence type="ECO:0000256" key="7">
    <source>
        <dbReference type="ARBA" id="ARBA00022853"/>
    </source>
</evidence>
<evidence type="ECO:0000256" key="9">
    <source>
        <dbReference type="ARBA" id="ARBA00023163"/>
    </source>
</evidence>
<keyword evidence="4 12" id="KW-0479">Metal-binding</keyword>
<dbReference type="GO" id="GO:0031490">
    <property type="term" value="F:chromatin DNA binding"/>
    <property type="evidence" value="ECO:0007669"/>
    <property type="project" value="TreeGrafter"/>
</dbReference>
<evidence type="ECO:0000256" key="8">
    <source>
        <dbReference type="ARBA" id="ARBA00023015"/>
    </source>
</evidence>
<organism evidence="14 15">
    <name type="scientific">Cloeon dipterum</name>
    <dbReference type="NCBI Taxonomy" id="197152"/>
    <lineage>
        <taxon>Eukaryota</taxon>
        <taxon>Metazoa</taxon>
        <taxon>Ecdysozoa</taxon>
        <taxon>Arthropoda</taxon>
        <taxon>Hexapoda</taxon>
        <taxon>Insecta</taxon>
        <taxon>Pterygota</taxon>
        <taxon>Palaeoptera</taxon>
        <taxon>Ephemeroptera</taxon>
        <taxon>Pisciforma</taxon>
        <taxon>Baetidae</taxon>
        <taxon>Cloeon</taxon>
    </lineage>
</organism>
<keyword evidence="6 12" id="KW-0862">Zinc</keyword>